<gene>
    <name evidence="15" type="ORF">IMCC3088_1773</name>
</gene>
<feature type="domain" description="Aminopeptidase P N-terminal" evidence="14">
    <location>
        <begin position="3"/>
        <end position="137"/>
    </location>
</feature>
<dbReference type="PANTHER" id="PTHR43226:SF4">
    <property type="entry name" value="XAA-PRO AMINOPEPTIDASE 3"/>
    <property type="match status" value="1"/>
</dbReference>
<dbReference type="MEROPS" id="M24.004"/>
<keyword evidence="5" id="KW-0645">Protease</keyword>
<dbReference type="Proteomes" id="UP000005615">
    <property type="component" value="Unassembled WGS sequence"/>
</dbReference>
<dbReference type="InterPro" id="IPR036005">
    <property type="entry name" value="Creatinase/aminopeptidase-like"/>
</dbReference>
<name>F3L2J9_9GAMM</name>
<dbReference type="InterPro" id="IPR000994">
    <property type="entry name" value="Pept_M24"/>
</dbReference>
<sequence>MRSSFKNHAARRQRLMTDMVDNAVALVPAASQKIRSRDTHFRFRQDSDFWYLSGFNEPDALIVLVPGRPHGEAILFCAEPDPKTALWEGEQVGPERAVSDYGFDDAFPLDDIDDILPGLMEGREHVYYSVGLRPDFDQRVLGILAHLRQHASSLSLAPGDLIDLHRLLHEHRLIKDAAELEVMRKAADITVAGHQAAMRAAAPGVYEYQLEAELQYVFARHGAREQAYAPIVGSGPNACTLHYDKNSRRMCDGELVLIDAGCEYQMYAADVTRTFPVNGRFSPEQKAVYEIVLLAQKAAIEQLQVGLPWQASHDASVRIITEGLLDLGILRGTLNDLIDTKAYQAFYMHRVGHWLGLDVHDVGDYQREGRWRDLLAGMVTTVEPGIYIASDNALVHERWRGIGIRIEDDVLISERGPEVLTEQAPKTVEEIELWMNR</sequence>
<evidence type="ECO:0000256" key="2">
    <source>
        <dbReference type="ARBA" id="ARBA00001936"/>
    </source>
</evidence>
<dbReference type="eggNOG" id="COG0006">
    <property type="taxonomic scope" value="Bacteria"/>
</dbReference>
<evidence type="ECO:0000256" key="5">
    <source>
        <dbReference type="ARBA" id="ARBA00022670"/>
    </source>
</evidence>
<comment type="similarity">
    <text evidence="3 13">Belongs to the peptidase M24B family.</text>
</comment>
<dbReference type="STRING" id="2518989.IMCC3088_1773"/>
<dbReference type="SUPFAM" id="SSF53092">
    <property type="entry name" value="Creatinase/prolidase N-terminal domain"/>
    <property type="match status" value="1"/>
</dbReference>
<dbReference type="InterPro" id="IPR029149">
    <property type="entry name" value="Creatin/AminoP/Spt16_N"/>
</dbReference>
<evidence type="ECO:0000256" key="13">
    <source>
        <dbReference type="RuleBase" id="RU000590"/>
    </source>
</evidence>
<dbReference type="FunFam" id="3.90.230.10:FF:000002">
    <property type="entry name" value="Xaa-Pro aminopeptidase 3"/>
    <property type="match status" value="1"/>
</dbReference>
<keyword evidence="8" id="KW-0482">Metalloprotease</keyword>
<dbReference type="PROSITE" id="PS00491">
    <property type="entry name" value="PROLINE_PEPTIDASE"/>
    <property type="match status" value="1"/>
</dbReference>
<evidence type="ECO:0000256" key="7">
    <source>
        <dbReference type="ARBA" id="ARBA00022801"/>
    </source>
</evidence>
<comment type="caution">
    <text evidence="15">The sequence shown here is derived from an EMBL/GenBank/DDBJ whole genome shotgun (WGS) entry which is preliminary data.</text>
</comment>
<keyword evidence="15" id="KW-0031">Aminopeptidase</keyword>
<evidence type="ECO:0000313" key="16">
    <source>
        <dbReference type="Proteomes" id="UP000005615"/>
    </source>
</evidence>
<evidence type="ECO:0000256" key="11">
    <source>
        <dbReference type="ARBA" id="ARBA00075356"/>
    </source>
</evidence>
<keyword evidence="7" id="KW-0378">Hydrolase</keyword>
<dbReference type="AlphaFoldDB" id="F3L2J9"/>
<comment type="catalytic activity">
    <reaction evidence="1">
        <text>Release of any N-terminal amino acid, including proline, that is linked to proline, even from a dipeptide or tripeptide.</text>
        <dbReference type="EC" id="3.4.11.9"/>
    </reaction>
</comment>
<evidence type="ECO:0000256" key="3">
    <source>
        <dbReference type="ARBA" id="ARBA00008766"/>
    </source>
</evidence>
<keyword evidence="6 13" id="KW-0479">Metal-binding</keyword>
<dbReference type="GO" id="GO:0005829">
    <property type="term" value="C:cytosol"/>
    <property type="evidence" value="ECO:0007669"/>
    <property type="project" value="TreeGrafter"/>
</dbReference>
<dbReference type="EC" id="3.4.11.9" evidence="4"/>
<comment type="cofactor">
    <cofactor evidence="2">
        <name>Mn(2+)</name>
        <dbReference type="ChEBI" id="CHEBI:29035"/>
    </cofactor>
</comment>
<protein>
    <recommendedName>
        <fullName evidence="10">Xaa-Pro aminopeptidase</fullName>
        <ecNumber evidence="4">3.4.11.9</ecNumber>
    </recommendedName>
    <alternativeName>
        <fullName evidence="11">Aminopeptidase P II</fullName>
    </alternativeName>
    <alternativeName>
        <fullName evidence="12">X-Pro aminopeptidase</fullName>
    </alternativeName>
</protein>
<dbReference type="InterPro" id="IPR052433">
    <property type="entry name" value="X-Pro_dipept-like"/>
</dbReference>
<dbReference type="InterPro" id="IPR007865">
    <property type="entry name" value="Aminopep_P_N"/>
</dbReference>
<keyword evidence="16" id="KW-1185">Reference proteome</keyword>
<dbReference type="RefSeq" id="WP_009576005.1">
    <property type="nucleotide sequence ID" value="NZ_AEIG01000050.1"/>
</dbReference>
<reference evidence="15 16" key="1">
    <citation type="journal article" date="2011" name="J. Bacteriol.">
        <title>Genome sequence of strain IMCC3088, a proteorhodopsin-containing marine bacterium belonging to the OM60/NOR5 clade.</title>
        <authorList>
            <person name="Jang Y."/>
            <person name="Oh H.M."/>
            <person name="Kang I."/>
            <person name="Lee K."/>
            <person name="Yang S.J."/>
            <person name="Cho J.C."/>
        </authorList>
    </citation>
    <scope>NUCLEOTIDE SEQUENCE [LARGE SCALE GENOMIC DNA]</scope>
    <source>
        <strain evidence="15 16">IMCC3088</strain>
    </source>
</reference>
<evidence type="ECO:0000256" key="6">
    <source>
        <dbReference type="ARBA" id="ARBA00022723"/>
    </source>
</evidence>
<evidence type="ECO:0000256" key="1">
    <source>
        <dbReference type="ARBA" id="ARBA00001424"/>
    </source>
</evidence>
<dbReference type="EMBL" id="AEIG01000050">
    <property type="protein sequence ID" value="EGG29478.1"/>
    <property type="molecule type" value="Genomic_DNA"/>
</dbReference>
<evidence type="ECO:0000256" key="4">
    <source>
        <dbReference type="ARBA" id="ARBA00012574"/>
    </source>
</evidence>
<accession>F3L2J9</accession>
<evidence type="ECO:0000256" key="12">
    <source>
        <dbReference type="ARBA" id="ARBA00081411"/>
    </source>
</evidence>
<evidence type="ECO:0000256" key="10">
    <source>
        <dbReference type="ARBA" id="ARBA00069363"/>
    </source>
</evidence>
<dbReference type="GO" id="GO:0070006">
    <property type="term" value="F:metalloaminopeptidase activity"/>
    <property type="evidence" value="ECO:0007669"/>
    <property type="project" value="InterPro"/>
</dbReference>
<evidence type="ECO:0000259" key="14">
    <source>
        <dbReference type="SMART" id="SM01011"/>
    </source>
</evidence>
<dbReference type="PANTHER" id="PTHR43226">
    <property type="entry name" value="XAA-PRO AMINOPEPTIDASE 3"/>
    <property type="match status" value="1"/>
</dbReference>
<evidence type="ECO:0000256" key="9">
    <source>
        <dbReference type="ARBA" id="ARBA00023211"/>
    </source>
</evidence>
<evidence type="ECO:0000313" key="15">
    <source>
        <dbReference type="EMBL" id="EGG29478.1"/>
    </source>
</evidence>
<dbReference type="OrthoDB" id="9806388at2"/>
<evidence type="ECO:0000256" key="8">
    <source>
        <dbReference type="ARBA" id="ARBA00023049"/>
    </source>
</evidence>
<dbReference type="CDD" id="cd01087">
    <property type="entry name" value="Prolidase"/>
    <property type="match status" value="1"/>
</dbReference>
<keyword evidence="9" id="KW-0464">Manganese</keyword>
<dbReference type="SMART" id="SM01011">
    <property type="entry name" value="AMP_N"/>
    <property type="match status" value="1"/>
</dbReference>
<dbReference type="Gene3D" id="3.90.230.10">
    <property type="entry name" value="Creatinase/methionine aminopeptidase superfamily"/>
    <property type="match status" value="1"/>
</dbReference>
<dbReference type="Pfam" id="PF05195">
    <property type="entry name" value="AMP_N"/>
    <property type="match status" value="1"/>
</dbReference>
<dbReference type="Gene3D" id="3.40.350.10">
    <property type="entry name" value="Creatinase/prolidase N-terminal domain"/>
    <property type="match status" value="1"/>
</dbReference>
<organism evidence="15 16">
    <name type="scientific">Aequoribacter fuscus</name>
    <dbReference type="NCBI Taxonomy" id="2518989"/>
    <lineage>
        <taxon>Bacteria</taxon>
        <taxon>Pseudomonadati</taxon>
        <taxon>Pseudomonadota</taxon>
        <taxon>Gammaproteobacteria</taxon>
        <taxon>Cellvibrionales</taxon>
        <taxon>Halieaceae</taxon>
        <taxon>Aequoribacter</taxon>
    </lineage>
</organism>
<dbReference type="SUPFAM" id="SSF55920">
    <property type="entry name" value="Creatinase/aminopeptidase"/>
    <property type="match status" value="1"/>
</dbReference>
<dbReference type="Pfam" id="PF00557">
    <property type="entry name" value="Peptidase_M24"/>
    <property type="match status" value="1"/>
</dbReference>
<dbReference type="GO" id="GO:0006508">
    <property type="term" value="P:proteolysis"/>
    <property type="evidence" value="ECO:0007669"/>
    <property type="project" value="UniProtKB-KW"/>
</dbReference>
<proteinExistence type="inferred from homology"/>
<dbReference type="InterPro" id="IPR001131">
    <property type="entry name" value="Peptidase_M24B_aminopep-P_CS"/>
</dbReference>
<dbReference type="GO" id="GO:0030145">
    <property type="term" value="F:manganese ion binding"/>
    <property type="evidence" value="ECO:0007669"/>
    <property type="project" value="InterPro"/>
</dbReference>